<proteinExistence type="predicted"/>
<sequence length="205" mass="23278">MRTRRGKPRLGTRPRHRQTGGVRDRWHTGFTDALGACALLGQVEDRSVADVPAWLATTPLTWRKSTTRVAIDVSATYRAAIRTSLPPTRVAVDHFHVTQLANKMLSAARRRTTAEVRGRRGRATDPKWSARWRLLRSREDLTDEQSRRRGTRRRGTIGQQTLLTTWIAKENLRGLLALAGTGADRNQVDHPRWKFPTWCADSDIP</sequence>
<comment type="caution">
    <text evidence="3">The sequence shown here is derived from an EMBL/GenBank/DDBJ whole genome shotgun (WGS) entry which is preliminary data.</text>
</comment>
<dbReference type="AlphaFoldDB" id="A0A9W4MAY9"/>
<dbReference type="Proteomes" id="UP001153328">
    <property type="component" value="Unassembled WGS sequence"/>
</dbReference>
<feature type="compositionally biased region" description="Basic residues" evidence="1">
    <location>
        <begin position="1"/>
        <end position="18"/>
    </location>
</feature>
<gene>
    <name evidence="3" type="ORF">SBRY_40156</name>
</gene>
<reference evidence="3" key="1">
    <citation type="submission" date="2021-06" db="EMBL/GenBank/DDBJ databases">
        <authorList>
            <person name="Arsene-Ploetze F."/>
        </authorList>
    </citation>
    <scope>NUCLEOTIDE SEQUENCE</scope>
    <source>
        <strain evidence="3">SBRY1</strain>
    </source>
</reference>
<evidence type="ECO:0000256" key="1">
    <source>
        <dbReference type="SAM" id="MobiDB-lite"/>
    </source>
</evidence>
<evidence type="ECO:0000313" key="3">
    <source>
        <dbReference type="EMBL" id="CAG7645437.1"/>
    </source>
</evidence>
<name>A0A9W4MAY9_9ACTN</name>
<dbReference type="InterPro" id="IPR002560">
    <property type="entry name" value="Transposase_DDE"/>
</dbReference>
<keyword evidence="4" id="KW-1185">Reference proteome</keyword>
<evidence type="ECO:0000313" key="4">
    <source>
        <dbReference type="Proteomes" id="UP001153328"/>
    </source>
</evidence>
<accession>A0A9W4MAY9</accession>
<dbReference type="RefSeq" id="WP_206248353.1">
    <property type="nucleotide sequence ID" value="NZ_CAJVAX010000018.1"/>
</dbReference>
<feature type="region of interest" description="Disordered" evidence="1">
    <location>
        <begin position="1"/>
        <end position="23"/>
    </location>
</feature>
<organism evidence="3 4">
    <name type="scientific">Actinacidiphila bryophytorum</name>
    <dbReference type="NCBI Taxonomy" id="1436133"/>
    <lineage>
        <taxon>Bacteria</taxon>
        <taxon>Bacillati</taxon>
        <taxon>Actinomycetota</taxon>
        <taxon>Actinomycetes</taxon>
        <taxon>Kitasatosporales</taxon>
        <taxon>Streptomycetaceae</taxon>
        <taxon>Actinacidiphila</taxon>
    </lineage>
</organism>
<protein>
    <recommendedName>
        <fullName evidence="2">Transposase IS204/IS1001/IS1096/IS1165 DDE domain-containing protein</fullName>
    </recommendedName>
</protein>
<dbReference type="Pfam" id="PF01610">
    <property type="entry name" value="DDE_Tnp_ISL3"/>
    <property type="match status" value="1"/>
</dbReference>
<dbReference type="EMBL" id="CAJVAX010000018">
    <property type="protein sequence ID" value="CAG7645437.1"/>
    <property type="molecule type" value="Genomic_DNA"/>
</dbReference>
<feature type="domain" description="Transposase IS204/IS1001/IS1096/IS1165 DDE" evidence="2">
    <location>
        <begin position="35"/>
        <end position="199"/>
    </location>
</feature>
<evidence type="ECO:0000259" key="2">
    <source>
        <dbReference type="Pfam" id="PF01610"/>
    </source>
</evidence>